<evidence type="ECO:0000313" key="2">
    <source>
        <dbReference type="Proteomes" id="UP000277498"/>
    </source>
</evidence>
<evidence type="ECO:0000313" key="1">
    <source>
        <dbReference type="EMBL" id="VDC20153.1"/>
    </source>
</evidence>
<dbReference type="RefSeq" id="WP_199286341.1">
    <property type="nucleotide sequence ID" value="NZ_UXAW01000033.1"/>
</dbReference>
<protein>
    <recommendedName>
        <fullName evidence="3">DUF1403 family protein</fullName>
    </recommendedName>
</protein>
<accession>A0A3P5W9P1</accession>
<dbReference type="InterPro" id="IPR009843">
    <property type="entry name" value="DUF1403"/>
</dbReference>
<dbReference type="Proteomes" id="UP000277498">
    <property type="component" value="Unassembled WGS sequence"/>
</dbReference>
<gene>
    <name evidence="1" type="ORF">XINFAN_00346</name>
</gene>
<dbReference type="Pfam" id="PF07183">
    <property type="entry name" value="DUF1403"/>
    <property type="match status" value="1"/>
</dbReference>
<evidence type="ECO:0008006" key="3">
    <source>
        <dbReference type="Google" id="ProtNLM"/>
    </source>
</evidence>
<organism evidence="1 2">
    <name type="scientific">Pseudogemmobacter humi</name>
    <dbReference type="NCBI Taxonomy" id="2483812"/>
    <lineage>
        <taxon>Bacteria</taxon>
        <taxon>Pseudomonadati</taxon>
        <taxon>Pseudomonadota</taxon>
        <taxon>Alphaproteobacteria</taxon>
        <taxon>Rhodobacterales</taxon>
        <taxon>Paracoccaceae</taxon>
        <taxon>Pseudogemmobacter</taxon>
    </lineage>
</organism>
<dbReference type="EMBL" id="UXAW01000033">
    <property type="protein sequence ID" value="VDC20153.1"/>
    <property type="molecule type" value="Genomic_DNA"/>
</dbReference>
<reference evidence="1 2" key="1">
    <citation type="submission" date="2018-11" db="EMBL/GenBank/DDBJ databases">
        <authorList>
            <person name="Criscuolo A."/>
        </authorList>
    </citation>
    <scope>NUCLEOTIDE SEQUENCE [LARGE SCALE GENOMIC DNA]</scope>
    <source>
        <strain evidence="1">ACIP111625</strain>
    </source>
</reference>
<dbReference type="AlphaFoldDB" id="A0A3P5W9P1"/>
<proteinExistence type="predicted"/>
<sequence>MSRRPLPSPLPPPPRPPVPRWIRAGAEPLFAAGAALAWIDPLARAEEPVGQLWRSRLALGMAAVLARIDGHRVDEGALRDHWLLRRAGDDPGPAGRLYGACRMLAGQGALRDPDRLAAAFDLPAGLPDLPPAGAPVETAAGAAAQVLALGPRYRGLALWLGDAVLARDLGWPRPVPLLAVHLRRGDMALKGAAWTRACALAWAQGAVAAADLHADLSRRAARLAEVAPKLRGRDARAVVARLMTEDALAPEAGERASDRAARRLFARLVELGAVRELTGRPTFRLYGL</sequence>
<keyword evidence="2" id="KW-1185">Reference proteome</keyword>
<name>A0A3P5W9P1_9RHOB</name>